<dbReference type="PANTHER" id="PTHR39087:SF2">
    <property type="entry name" value="UPF0104 MEMBRANE PROTEIN MJ1595"/>
    <property type="match status" value="1"/>
</dbReference>
<evidence type="ECO:0000313" key="7">
    <source>
        <dbReference type="EMBL" id="ACM05583.1"/>
    </source>
</evidence>
<evidence type="ECO:0000256" key="6">
    <source>
        <dbReference type="SAM" id="Phobius"/>
    </source>
</evidence>
<dbReference type="HOGENOM" id="CLU_905941_0_0_0"/>
<dbReference type="EMBL" id="CP001275">
    <property type="protein sequence ID" value="ACM05583.1"/>
    <property type="molecule type" value="Genomic_DNA"/>
</dbReference>
<dbReference type="STRING" id="309801.trd_1298"/>
<keyword evidence="2" id="KW-1003">Cell membrane</keyword>
<dbReference type="OrthoDB" id="9993712at2"/>
<evidence type="ECO:0000256" key="1">
    <source>
        <dbReference type="ARBA" id="ARBA00004651"/>
    </source>
</evidence>
<keyword evidence="8" id="KW-1185">Reference proteome</keyword>
<sequence length="307" mass="31805">MTERPSAGVRRALSLLVGIGLLTAVVWRLGLTTFLQALGELPLGVLPLAVAIGAVPPVCYAWRWRRILELADQPISLVDALRVTVAATTANYLVPAFGWAPAKIVLARRWLRMGVTQTVPSVVLEQLIDLTVLAVLAGSGLVLIGKLPIPLRSGTFAVFAAVVVAVVLLLGVLGSVVRRGRLTGMRRMLSVSWLFVATMLGDPLVWSATAGRWAAELFVLGLLAALSGLQIGWAGLIVLLAVPALAGALVPIPGGIGIREASGVAIAAWLGIDPAVAGAILVWHRAVTLLGLAGVGVVSAVAGEARP</sequence>
<keyword evidence="4 6" id="KW-1133">Transmembrane helix</keyword>
<dbReference type="InterPro" id="IPR022791">
    <property type="entry name" value="L-PG_synthase/AglD"/>
</dbReference>
<name>B9L1N6_THERP</name>
<feature type="transmembrane region" description="Helical" evidence="6">
    <location>
        <begin position="189"/>
        <end position="211"/>
    </location>
</feature>
<proteinExistence type="predicted"/>
<feature type="transmembrane region" description="Helical" evidence="6">
    <location>
        <begin position="289"/>
        <end position="305"/>
    </location>
</feature>
<keyword evidence="5 6" id="KW-0472">Membrane</keyword>
<feature type="transmembrane region" description="Helical" evidence="6">
    <location>
        <begin position="12"/>
        <end position="31"/>
    </location>
</feature>
<feature type="transmembrane region" description="Helical" evidence="6">
    <location>
        <begin position="156"/>
        <end position="177"/>
    </location>
</feature>
<dbReference type="GO" id="GO:0005886">
    <property type="term" value="C:plasma membrane"/>
    <property type="evidence" value="ECO:0007669"/>
    <property type="project" value="UniProtKB-SubCell"/>
</dbReference>
<evidence type="ECO:0000256" key="4">
    <source>
        <dbReference type="ARBA" id="ARBA00022989"/>
    </source>
</evidence>
<gene>
    <name evidence="7" type="ordered locus">trd_1298</name>
</gene>
<feature type="transmembrane region" description="Helical" evidence="6">
    <location>
        <begin position="122"/>
        <end position="144"/>
    </location>
</feature>
<dbReference type="KEGG" id="tro:trd_1298"/>
<evidence type="ECO:0000256" key="5">
    <source>
        <dbReference type="ARBA" id="ARBA00023136"/>
    </source>
</evidence>
<evidence type="ECO:0000256" key="3">
    <source>
        <dbReference type="ARBA" id="ARBA00022692"/>
    </source>
</evidence>
<dbReference type="Proteomes" id="UP000000447">
    <property type="component" value="Chromosome"/>
</dbReference>
<organism evidence="7 8">
    <name type="scientific">Thermomicrobium roseum (strain ATCC 27502 / DSM 5159 / P-2)</name>
    <dbReference type="NCBI Taxonomy" id="309801"/>
    <lineage>
        <taxon>Bacteria</taxon>
        <taxon>Pseudomonadati</taxon>
        <taxon>Thermomicrobiota</taxon>
        <taxon>Thermomicrobia</taxon>
        <taxon>Thermomicrobiales</taxon>
        <taxon>Thermomicrobiaceae</taxon>
        <taxon>Thermomicrobium</taxon>
    </lineage>
</organism>
<comment type="subcellular location">
    <subcellularLocation>
        <location evidence="1">Cell membrane</location>
        <topology evidence="1">Multi-pass membrane protein</topology>
    </subcellularLocation>
</comment>
<evidence type="ECO:0000256" key="2">
    <source>
        <dbReference type="ARBA" id="ARBA00022475"/>
    </source>
</evidence>
<protein>
    <submittedName>
        <fullName evidence="7">Putative membrane protein</fullName>
    </submittedName>
</protein>
<dbReference type="Pfam" id="PF03706">
    <property type="entry name" value="LPG_synthase_TM"/>
    <property type="match status" value="1"/>
</dbReference>
<dbReference type="PANTHER" id="PTHR39087">
    <property type="entry name" value="UPF0104 MEMBRANE PROTEIN MJ1595"/>
    <property type="match status" value="1"/>
</dbReference>
<evidence type="ECO:0000313" key="8">
    <source>
        <dbReference type="Proteomes" id="UP000000447"/>
    </source>
</evidence>
<accession>B9L1N6</accession>
<dbReference type="eggNOG" id="COG0392">
    <property type="taxonomic scope" value="Bacteria"/>
</dbReference>
<reference evidence="7 8" key="1">
    <citation type="journal article" date="2009" name="PLoS ONE">
        <title>Complete genome sequence of the aerobic CO-oxidizing thermophile Thermomicrobium roseum.</title>
        <authorList>
            <person name="Wu D."/>
            <person name="Raymond J."/>
            <person name="Wu M."/>
            <person name="Chatterji S."/>
            <person name="Ren Q."/>
            <person name="Graham J.E."/>
            <person name="Bryant D.A."/>
            <person name="Robb F."/>
            <person name="Colman A."/>
            <person name="Tallon L.J."/>
            <person name="Badger J.H."/>
            <person name="Madupu R."/>
            <person name="Ward N.L."/>
            <person name="Eisen J.A."/>
        </authorList>
    </citation>
    <scope>NUCLEOTIDE SEQUENCE [LARGE SCALE GENOMIC DNA]</scope>
    <source>
        <strain evidence="8">ATCC 27502 / DSM 5159 / P-2</strain>
    </source>
</reference>
<keyword evidence="3 6" id="KW-0812">Transmembrane</keyword>
<feature type="transmembrane region" description="Helical" evidence="6">
    <location>
        <begin position="43"/>
        <end position="62"/>
    </location>
</feature>
<feature type="transmembrane region" description="Helical" evidence="6">
    <location>
        <begin position="231"/>
        <end position="252"/>
    </location>
</feature>
<dbReference type="AlphaFoldDB" id="B9L1N6"/>
<dbReference type="RefSeq" id="WP_015922247.1">
    <property type="nucleotide sequence ID" value="NC_011959.1"/>
</dbReference>